<dbReference type="GO" id="GO:0000467">
    <property type="term" value="P:exonucleolytic trimming to generate mature 3'-end of 5.8S rRNA from tricistronic rRNA transcript (SSU-rRNA, 5.8S rRNA, LSU-rRNA)"/>
    <property type="evidence" value="ECO:0007669"/>
    <property type="project" value="TreeGrafter"/>
</dbReference>
<reference evidence="9 10" key="2">
    <citation type="submission" date="2018-11" db="EMBL/GenBank/DDBJ databases">
        <authorList>
            <consortium name="Pathogen Informatics"/>
        </authorList>
    </citation>
    <scope>NUCLEOTIDE SEQUENCE [LARGE SCALE GENOMIC DNA]</scope>
    <source>
        <strain evidence="9 10">Costa Rica</strain>
    </source>
</reference>
<dbReference type="GO" id="GO:0005730">
    <property type="term" value="C:nucleolus"/>
    <property type="evidence" value="ECO:0007669"/>
    <property type="project" value="UniProtKB-SubCell"/>
</dbReference>
<dbReference type="GO" id="GO:0035925">
    <property type="term" value="F:mRNA 3'-UTR AU-rich region binding"/>
    <property type="evidence" value="ECO:0007669"/>
    <property type="project" value="TreeGrafter"/>
</dbReference>
<evidence type="ECO:0000313" key="9">
    <source>
        <dbReference type="EMBL" id="VDM61160.1"/>
    </source>
</evidence>
<keyword evidence="5" id="KW-0698">rRNA processing</keyword>
<evidence type="ECO:0000313" key="10">
    <source>
        <dbReference type="Proteomes" id="UP000267027"/>
    </source>
</evidence>
<dbReference type="GO" id="GO:0071038">
    <property type="term" value="P:TRAMP-dependent tRNA surveillance pathway"/>
    <property type="evidence" value="ECO:0007669"/>
    <property type="project" value="TreeGrafter"/>
</dbReference>
<sequence>MGEDWFKNCLPVAYYDQFIGEGIYPDGRSISSFVPLSFKLGAWGGVGSSLIRHGGVAVSCCVQASLALCHDGPLLNFEVKACSAVSQGEINDVVSLLNEVFRNKAFDFPTVLLVKGTEDTIPMTWELTLNIQILSSAGPIADVAICAVSAALLNVRLPAIKLAHIKDNESPIEAGEITVLDETTPLVLKKFPVAVTIYVFKNGKQDVVLVDPPEEVTEYCQAKVSLVTVGEYVLAMHTRGMVTSDRILSSIAALAEQRHRDVVSVIRQEDGP</sequence>
<comment type="similarity">
    <text evidence="3">Belongs to the RNase PH family.</text>
</comment>
<dbReference type="STRING" id="334426.A0A0R3PUJ2"/>
<dbReference type="Proteomes" id="UP000267027">
    <property type="component" value="Unassembled WGS sequence"/>
</dbReference>
<dbReference type="GO" id="GO:0034475">
    <property type="term" value="P:U4 snRNA 3'-end processing"/>
    <property type="evidence" value="ECO:0007669"/>
    <property type="project" value="TreeGrafter"/>
</dbReference>
<evidence type="ECO:0000256" key="7">
    <source>
        <dbReference type="ARBA" id="ARBA00022884"/>
    </source>
</evidence>
<comment type="subcellular location">
    <subcellularLocation>
        <location evidence="1">Cytoplasm</location>
    </subcellularLocation>
    <subcellularLocation>
        <location evidence="2">Nucleus</location>
        <location evidence="2">Nucleolus</location>
    </subcellularLocation>
</comment>
<dbReference type="InterPro" id="IPR020568">
    <property type="entry name" value="Ribosomal_Su5_D2-typ_SF"/>
</dbReference>
<dbReference type="GO" id="GO:0000177">
    <property type="term" value="C:cytoplasmic exosome (RNase complex)"/>
    <property type="evidence" value="ECO:0007669"/>
    <property type="project" value="TreeGrafter"/>
</dbReference>
<dbReference type="OMA" id="FKQGECG"/>
<dbReference type="GO" id="GO:0016075">
    <property type="term" value="P:rRNA catabolic process"/>
    <property type="evidence" value="ECO:0007669"/>
    <property type="project" value="TreeGrafter"/>
</dbReference>
<dbReference type="PANTHER" id="PTHR11097:SF9">
    <property type="entry name" value="EXOSOME COMPLEX COMPONENT RRP43"/>
    <property type="match status" value="1"/>
</dbReference>
<keyword evidence="8" id="KW-0539">Nucleus</keyword>
<gene>
    <name evidence="9" type="ORF">ACOC_LOCUS9575</name>
</gene>
<dbReference type="InterPro" id="IPR036345">
    <property type="entry name" value="ExoRNase_PH_dom2_sf"/>
</dbReference>
<evidence type="ECO:0000256" key="6">
    <source>
        <dbReference type="ARBA" id="ARBA00022835"/>
    </source>
</evidence>
<dbReference type="SUPFAM" id="SSF55666">
    <property type="entry name" value="Ribonuclease PH domain 2-like"/>
    <property type="match status" value="1"/>
</dbReference>
<evidence type="ECO:0000256" key="4">
    <source>
        <dbReference type="ARBA" id="ARBA00022490"/>
    </source>
</evidence>
<organism evidence="11">
    <name type="scientific">Angiostrongylus costaricensis</name>
    <name type="common">Nematode worm</name>
    <dbReference type="NCBI Taxonomy" id="334426"/>
    <lineage>
        <taxon>Eukaryota</taxon>
        <taxon>Metazoa</taxon>
        <taxon>Ecdysozoa</taxon>
        <taxon>Nematoda</taxon>
        <taxon>Chromadorea</taxon>
        <taxon>Rhabditida</taxon>
        <taxon>Rhabditina</taxon>
        <taxon>Rhabditomorpha</taxon>
        <taxon>Strongyloidea</taxon>
        <taxon>Metastrongylidae</taxon>
        <taxon>Angiostrongylus</taxon>
    </lineage>
</organism>
<evidence type="ECO:0000256" key="3">
    <source>
        <dbReference type="ARBA" id="ARBA00006678"/>
    </source>
</evidence>
<evidence type="ECO:0000256" key="5">
    <source>
        <dbReference type="ARBA" id="ARBA00022552"/>
    </source>
</evidence>
<accession>A0A0R3PUJ2</accession>
<keyword evidence="7" id="KW-0694">RNA-binding</keyword>
<dbReference type="WBParaSite" id="ACOC_0000957401-mRNA-1">
    <property type="protein sequence ID" value="ACOC_0000957401-mRNA-1"/>
    <property type="gene ID" value="ACOC_0000957401"/>
</dbReference>
<protein>
    <submittedName>
        <fullName evidence="11">Ribosomal RNA-processing protein 43</fullName>
    </submittedName>
</protein>
<dbReference type="InterPro" id="IPR050590">
    <property type="entry name" value="Exosome_comp_Rrp42_subfam"/>
</dbReference>
<dbReference type="InterPro" id="IPR027408">
    <property type="entry name" value="PNPase/RNase_PH_dom_sf"/>
</dbReference>
<keyword evidence="6" id="KW-0271">Exosome</keyword>
<proteinExistence type="inferred from homology"/>
<dbReference type="GO" id="GO:0000176">
    <property type="term" value="C:nuclear exosome (RNase complex)"/>
    <property type="evidence" value="ECO:0007669"/>
    <property type="project" value="TreeGrafter"/>
</dbReference>
<evidence type="ECO:0000256" key="1">
    <source>
        <dbReference type="ARBA" id="ARBA00004496"/>
    </source>
</evidence>
<dbReference type="PANTHER" id="PTHR11097">
    <property type="entry name" value="EXOSOME COMPLEX EXONUCLEASE RIBOSOMAL RNA PROCESSING PROTEIN"/>
    <property type="match status" value="1"/>
</dbReference>
<dbReference type="OrthoDB" id="45882at2759"/>
<reference evidence="11" key="1">
    <citation type="submission" date="2017-02" db="UniProtKB">
        <authorList>
            <consortium name="WormBaseParasite"/>
        </authorList>
    </citation>
    <scope>IDENTIFICATION</scope>
</reference>
<name>A0A0R3PUJ2_ANGCS</name>
<dbReference type="GO" id="GO:0034473">
    <property type="term" value="P:U1 snRNA 3'-end processing"/>
    <property type="evidence" value="ECO:0007669"/>
    <property type="project" value="TreeGrafter"/>
</dbReference>
<dbReference type="EMBL" id="UYYA01004319">
    <property type="protein sequence ID" value="VDM61160.1"/>
    <property type="molecule type" value="Genomic_DNA"/>
</dbReference>
<dbReference type="GO" id="GO:0034476">
    <property type="term" value="P:U5 snRNA 3'-end processing"/>
    <property type="evidence" value="ECO:0007669"/>
    <property type="project" value="TreeGrafter"/>
</dbReference>
<dbReference type="AlphaFoldDB" id="A0A0R3PUJ2"/>
<evidence type="ECO:0000256" key="2">
    <source>
        <dbReference type="ARBA" id="ARBA00004604"/>
    </source>
</evidence>
<dbReference type="GO" id="GO:0071028">
    <property type="term" value="P:nuclear mRNA surveillance"/>
    <property type="evidence" value="ECO:0007669"/>
    <property type="project" value="TreeGrafter"/>
</dbReference>
<keyword evidence="10" id="KW-1185">Reference proteome</keyword>
<dbReference type="Gene3D" id="3.30.230.70">
    <property type="entry name" value="GHMP Kinase, N-terminal domain"/>
    <property type="match status" value="1"/>
</dbReference>
<dbReference type="SUPFAM" id="SSF54211">
    <property type="entry name" value="Ribosomal protein S5 domain 2-like"/>
    <property type="match status" value="1"/>
</dbReference>
<keyword evidence="4" id="KW-0963">Cytoplasm</keyword>
<dbReference type="GO" id="GO:0071035">
    <property type="term" value="P:nuclear polyadenylation-dependent rRNA catabolic process"/>
    <property type="evidence" value="ECO:0007669"/>
    <property type="project" value="TreeGrafter"/>
</dbReference>
<evidence type="ECO:0000313" key="11">
    <source>
        <dbReference type="WBParaSite" id="ACOC_0000957401-mRNA-1"/>
    </source>
</evidence>
<evidence type="ECO:0000256" key="8">
    <source>
        <dbReference type="ARBA" id="ARBA00023242"/>
    </source>
</evidence>